<protein>
    <submittedName>
        <fullName evidence="2">Uncharacterized protein</fullName>
    </submittedName>
</protein>
<dbReference type="GeneID" id="91086427"/>
<sequence>MDASIKGDSNIRTFVRLLQCASKFGDDLHISVGSNTFELSSIDTLELAYCLFKLDRGFFYSFKKRAKQEVVCRILTKSVLAVLGRPSQLSSVQRIDIRIIDPSSDLRPRAVRKGKKGSDFANEEEENQTDEDDARGGIEARLVMRLICNHGVVRKHSLHVGTSVFERARVDPDTTPSGFIISSRVLRDWLEHFALVLPSSPNNQAGGLGHLGWLFAKDHVRIKTWEGAAEKDRESGMSTQIQVDVEEFDDYELLTERVDLTMPMKEFKAMLTLAEQLSIVLNICFSEAGQPLTLTNLEDDLEDLTIFCAIATRECLAFSDLHFPYETVGTTASTRSRAVSKAPRRAETAQPKSTAVESSTRASGKRREGQRKASKLSLYTKEPEEERMVTVYLNQSGSQLSRAQHHEEPRDVPSIVQPQLLAPATAVSQSTTNRQRGREPLFFPNSQDQASPEPELQPPTSSQAGIRMTQQELLQYAGLGDVDMNELGEELDMEEEEHVRMSQALKVDHGHTLKNNSTVSHTLQDESIEEDCDLTWDTTIDLGQINMGIHAQADASQAISAGYSHGKSPHNRVDTSDSSSHADSKTMEKRRPTTQNDQSAYQQRLTPSQNRKSRDSCQDHDDMDWEEDDEALRATQMPAKSEYQRLFD</sequence>
<feature type="compositionally biased region" description="Polar residues" evidence="1">
    <location>
        <begin position="593"/>
        <end position="610"/>
    </location>
</feature>
<dbReference type="InterPro" id="IPR007268">
    <property type="entry name" value="Rad9/Ddc1"/>
</dbReference>
<dbReference type="PANTHER" id="PTHR15237:SF0">
    <property type="entry name" value="CELL CYCLE CHECKPOINT CONTROL PROTEIN"/>
    <property type="match status" value="1"/>
</dbReference>
<dbReference type="PANTHER" id="PTHR15237">
    <property type="entry name" value="DNA REPAIR PROTEIN RAD9"/>
    <property type="match status" value="1"/>
</dbReference>
<accession>A0A1E3IS38</accession>
<dbReference type="SUPFAM" id="SSF55979">
    <property type="entry name" value="DNA clamp"/>
    <property type="match status" value="1"/>
</dbReference>
<dbReference type="KEGG" id="cdep:91086427"/>
<dbReference type="GO" id="GO:0030896">
    <property type="term" value="C:checkpoint clamp complex"/>
    <property type="evidence" value="ECO:0007669"/>
    <property type="project" value="InterPro"/>
</dbReference>
<feature type="compositionally biased region" description="Acidic residues" evidence="1">
    <location>
        <begin position="121"/>
        <end position="133"/>
    </location>
</feature>
<reference evidence="2" key="2">
    <citation type="journal article" date="2022" name="Elife">
        <title>Obligate sexual reproduction of a homothallic fungus closely related to the Cryptococcus pathogenic species complex.</title>
        <authorList>
            <person name="Passer A.R."/>
            <person name="Clancey S.A."/>
            <person name="Shea T."/>
            <person name="David-Palma M."/>
            <person name="Averette A.F."/>
            <person name="Boekhout T."/>
            <person name="Porcel B.M."/>
            <person name="Nowrousian M."/>
            <person name="Cuomo C.A."/>
            <person name="Sun S."/>
            <person name="Heitman J."/>
            <person name="Coelho M.A."/>
        </authorList>
    </citation>
    <scope>NUCLEOTIDE SEQUENCE</scope>
    <source>
        <strain evidence="2">CBS 7841</strain>
    </source>
</reference>
<dbReference type="GO" id="GO:0000076">
    <property type="term" value="P:DNA replication checkpoint signaling"/>
    <property type="evidence" value="ECO:0007669"/>
    <property type="project" value="TreeGrafter"/>
</dbReference>
<dbReference type="GO" id="GO:0031573">
    <property type="term" value="P:mitotic intra-S DNA damage checkpoint signaling"/>
    <property type="evidence" value="ECO:0007669"/>
    <property type="project" value="TreeGrafter"/>
</dbReference>
<feature type="region of interest" description="Disordered" evidence="1">
    <location>
        <begin position="425"/>
        <end position="463"/>
    </location>
</feature>
<dbReference type="GO" id="GO:0071479">
    <property type="term" value="P:cellular response to ionizing radiation"/>
    <property type="evidence" value="ECO:0007669"/>
    <property type="project" value="TreeGrafter"/>
</dbReference>
<dbReference type="VEuPathDB" id="FungiDB:L203_01470"/>
<evidence type="ECO:0000256" key="1">
    <source>
        <dbReference type="SAM" id="MobiDB-lite"/>
    </source>
</evidence>
<dbReference type="Gene3D" id="3.70.10.10">
    <property type="match status" value="1"/>
</dbReference>
<organism evidence="2 3">
    <name type="scientific">Cryptococcus depauperatus CBS 7841</name>
    <dbReference type="NCBI Taxonomy" id="1295531"/>
    <lineage>
        <taxon>Eukaryota</taxon>
        <taxon>Fungi</taxon>
        <taxon>Dikarya</taxon>
        <taxon>Basidiomycota</taxon>
        <taxon>Agaricomycotina</taxon>
        <taxon>Tremellomycetes</taxon>
        <taxon>Tremellales</taxon>
        <taxon>Cryptococcaceae</taxon>
        <taxon>Cryptococcus</taxon>
    </lineage>
</organism>
<evidence type="ECO:0000313" key="3">
    <source>
        <dbReference type="Proteomes" id="UP000094043"/>
    </source>
</evidence>
<feature type="compositionally biased region" description="Acidic residues" evidence="1">
    <location>
        <begin position="621"/>
        <end position="630"/>
    </location>
</feature>
<feature type="compositionally biased region" description="Basic and acidic residues" evidence="1">
    <location>
        <begin position="571"/>
        <end position="591"/>
    </location>
</feature>
<proteinExistence type="predicted"/>
<feature type="compositionally biased region" description="Polar residues" evidence="1">
    <location>
        <begin position="350"/>
        <end position="362"/>
    </location>
</feature>
<dbReference type="Pfam" id="PF04139">
    <property type="entry name" value="Rad9"/>
    <property type="match status" value="1"/>
</dbReference>
<dbReference type="GO" id="GO:0006281">
    <property type="term" value="P:DNA repair"/>
    <property type="evidence" value="ECO:0007669"/>
    <property type="project" value="TreeGrafter"/>
</dbReference>
<feature type="region of interest" description="Disordered" evidence="1">
    <location>
        <begin position="108"/>
        <end position="134"/>
    </location>
</feature>
<evidence type="ECO:0000313" key="2">
    <source>
        <dbReference type="EMBL" id="WVN87039.1"/>
    </source>
</evidence>
<name>A0A1E3IS38_9TREE</name>
<feature type="region of interest" description="Disordered" evidence="1">
    <location>
        <begin position="332"/>
        <end position="381"/>
    </location>
</feature>
<gene>
    <name evidence="2" type="ORF">L203_102215</name>
</gene>
<dbReference type="AlphaFoldDB" id="A0A1E3IS38"/>
<dbReference type="OrthoDB" id="60092at2759"/>
<dbReference type="Proteomes" id="UP000094043">
    <property type="component" value="Chromosome 2"/>
</dbReference>
<reference evidence="2" key="3">
    <citation type="submission" date="2024-01" db="EMBL/GenBank/DDBJ databases">
        <authorList>
            <person name="Coelho M.A."/>
            <person name="David-Palma M."/>
            <person name="Shea T."/>
            <person name="Sun S."/>
            <person name="Cuomo C.A."/>
            <person name="Heitman J."/>
        </authorList>
    </citation>
    <scope>NUCLEOTIDE SEQUENCE</scope>
    <source>
        <strain evidence="2">CBS 7841</strain>
    </source>
</reference>
<feature type="region of interest" description="Disordered" evidence="1">
    <location>
        <begin position="561"/>
        <end position="648"/>
    </location>
</feature>
<reference evidence="2" key="1">
    <citation type="submission" date="2016-06" db="EMBL/GenBank/DDBJ databases">
        <authorList>
            <person name="Cuomo C."/>
            <person name="Litvintseva A."/>
            <person name="Heitman J."/>
            <person name="Chen Y."/>
            <person name="Sun S."/>
            <person name="Springer D."/>
            <person name="Dromer F."/>
            <person name="Young S."/>
            <person name="Zeng Q."/>
            <person name="Chapman S."/>
            <person name="Gujja S."/>
            <person name="Saif S."/>
            <person name="Birren B."/>
        </authorList>
    </citation>
    <scope>NUCLEOTIDE SEQUENCE</scope>
    <source>
        <strain evidence="2">CBS 7841</strain>
    </source>
</reference>
<dbReference type="EMBL" id="CP143785">
    <property type="protein sequence ID" value="WVN87039.1"/>
    <property type="molecule type" value="Genomic_DNA"/>
</dbReference>
<keyword evidence="3" id="KW-1185">Reference proteome</keyword>
<dbReference type="RefSeq" id="XP_066067739.1">
    <property type="nucleotide sequence ID" value="XM_066211642.1"/>
</dbReference>
<dbReference type="InterPro" id="IPR046938">
    <property type="entry name" value="DNA_clamp_sf"/>
</dbReference>